<dbReference type="PANTHER" id="PTHR43514:SF1">
    <property type="entry name" value="SULFATE_THIOSULFATE IMPORT ATP-BINDING PROTEIN CYSA"/>
    <property type="match status" value="1"/>
</dbReference>
<dbReference type="Proteomes" id="UP000008387">
    <property type="component" value="Chromosome"/>
</dbReference>
<dbReference type="InterPro" id="IPR017871">
    <property type="entry name" value="ABC_transporter-like_CS"/>
</dbReference>
<evidence type="ECO:0000256" key="1">
    <source>
        <dbReference type="ARBA" id="ARBA00022741"/>
    </source>
</evidence>
<keyword evidence="5" id="KW-1185">Reference proteome</keyword>
<dbReference type="HOGENOM" id="CLU_000604_1_22_7"/>
<sequence>MLHVEFSKQLEGARGPFELEANLDLKTQQISVLCGPSGAGKSSFLRVLAGLESVKTGYIRFNESVWLDSAQKIHLPPQKRPLGFVFQDGALFPHLNVYENIIFGNPRHQARIEEVISLMGLKGLLKHPTPMLSGGQIQRVALARALVRILDQQNALLCLDEPLSALDADARAHLQEQLKYISAHFKLTTLIITHDLLEAHKLAHNLIWIEEKPQKHTCLMRDFKTQEGLCARVLEIKGQSVELVLERQIISLPLNSLQTPPTLKEGDLWALIPQRAERLDWHP</sequence>
<dbReference type="STRING" id="1002804.HBZC1_00060"/>
<proteinExistence type="predicted"/>
<gene>
    <name evidence="4" type="ordered locus">HBZC1_00060</name>
</gene>
<dbReference type="InterPro" id="IPR003593">
    <property type="entry name" value="AAA+_ATPase"/>
</dbReference>
<accession>F8KQI8</accession>
<protein>
    <submittedName>
        <fullName evidence="4">Molybdate ABC transporter, ATP-binding protein</fullName>
    </submittedName>
</protein>
<evidence type="ECO:0000313" key="5">
    <source>
        <dbReference type="Proteomes" id="UP000008387"/>
    </source>
</evidence>
<dbReference type="Pfam" id="PF00005">
    <property type="entry name" value="ABC_tran"/>
    <property type="match status" value="1"/>
</dbReference>
<evidence type="ECO:0000259" key="3">
    <source>
        <dbReference type="PROSITE" id="PS50893"/>
    </source>
</evidence>
<dbReference type="KEGG" id="hbi:HBZC1_00060"/>
<reference evidence="4 5" key="1">
    <citation type="journal article" date="2011" name="J. Bacteriol.">
        <title>Genome sequence of Helicobacter bizzozeronii strain CIII-1, an isolate from human gastric mucosa.</title>
        <authorList>
            <person name="Schott T."/>
            <person name="Rossi M."/>
            <person name="Hanninen M.L."/>
        </authorList>
    </citation>
    <scope>NUCLEOTIDE SEQUENCE [LARGE SCALE GENOMIC DNA]</scope>
    <source>
        <strain evidence="4 5">CIII-1</strain>
    </source>
</reference>
<keyword evidence="2 4" id="KW-0067">ATP-binding</keyword>
<dbReference type="AlphaFoldDB" id="F8KQI8"/>
<dbReference type="PROSITE" id="PS00211">
    <property type="entry name" value="ABC_TRANSPORTER_1"/>
    <property type="match status" value="1"/>
</dbReference>
<dbReference type="SMART" id="SM00382">
    <property type="entry name" value="AAA"/>
    <property type="match status" value="1"/>
</dbReference>
<dbReference type="PANTHER" id="PTHR43514">
    <property type="entry name" value="ABC TRANSPORTER I FAMILY MEMBER 10"/>
    <property type="match status" value="1"/>
</dbReference>
<dbReference type="InterPro" id="IPR027417">
    <property type="entry name" value="P-loop_NTPase"/>
</dbReference>
<dbReference type="RefSeq" id="WP_013889518.1">
    <property type="nucleotide sequence ID" value="NC_015674.1"/>
</dbReference>
<name>F8KQI8_HELBC</name>
<dbReference type="InterPro" id="IPR050334">
    <property type="entry name" value="Molybdenum_import_ModC"/>
</dbReference>
<dbReference type="EMBL" id="FR871757">
    <property type="protein sequence ID" value="CCB78992.1"/>
    <property type="molecule type" value="Genomic_DNA"/>
</dbReference>
<dbReference type="PROSITE" id="PS50893">
    <property type="entry name" value="ABC_TRANSPORTER_2"/>
    <property type="match status" value="1"/>
</dbReference>
<evidence type="ECO:0000313" key="4">
    <source>
        <dbReference type="EMBL" id="CCB78992.1"/>
    </source>
</evidence>
<evidence type="ECO:0000256" key="2">
    <source>
        <dbReference type="ARBA" id="ARBA00022840"/>
    </source>
</evidence>
<dbReference type="GO" id="GO:0005524">
    <property type="term" value="F:ATP binding"/>
    <property type="evidence" value="ECO:0007669"/>
    <property type="project" value="UniProtKB-KW"/>
</dbReference>
<organism evidence="4 5">
    <name type="scientific">Helicobacter bizzozeronii (strain CIII-1)</name>
    <dbReference type="NCBI Taxonomy" id="1002804"/>
    <lineage>
        <taxon>Bacteria</taxon>
        <taxon>Pseudomonadati</taxon>
        <taxon>Campylobacterota</taxon>
        <taxon>Epsilonproteobacteria</taxon>
        <taxon>Campylobacterales</taxon>
        <taxon>Helicobacteraceae</taxon>
        <taxon>Helicobacter</taxon>
    </lineage>
</organism>
<dbReference type="GO" id="GO:0016887">
    <property type="term" value="F:ATP hydrolysis activity"/>
    <property type="evidence" value="ECO:0007669"/>
    <property type="project" value="InterPro"/>
</dbReference>
<dbReference type="eggNOG" id="COG1118">
    <property type="taxonomic scope" value="Bacteria"/>
</dbReference>
<dbReference type="InterPro" id="IPR003439">
    <property type="entry name" value="ABC_transporter-like_ATP-bd"/>
</dbReference>
<dbReference type="SUPFAM" id="SSF52540">
    <property type="entry name" value="P-loop containing nucleoside triphosphate hydrolases"/>
    <property type="match status" value="1"/>
</dbReference>
<dbReference type="Gene3D" id="3.40.50.300">
    <property type="entry name" value="P-loop containing nucleotide triphosphate hydrolases"/>
    <property type="match status" value="1"/>
</dbReference>
<keyword evidence="1" id="KW-0547">Nucleotide-binding</keyword>
<feature type="domain" description="ABC transporter" evidence="3">
    <location>
        <begin position="1"/>
        <end position="236"/>
    </location>
</feature>